<dbReference type="InterPro" id="IPR023393">
    <property type="entry name" value="START-like_dom_sf"/>
</dbReference>
<accession>A0AAQ3UK74</accession>
<evidence type="ECO:0000256" key="2">
    <source>
        <dbReference type="ARBA" id="ARBA00009744"/>
    </source>
</evidence>
<evidence type="ECO:0000313" key="4">
    <source>
        <dbReference type="EMBL" id="WVZ90684.1"/>
    </source>
</evidence>
<evidence type="ECO:0000259" key="3">
    <source>
        <dbReference type="SMART" id="SM01037"/>
    </source>
</evidence>
<dbReference type="SUPFAM" id="SSF55961">
    <property type="entry name" value="Bet v1-like"/>
    <property type="match status" value="1"/>
</dbReference>
<dbReference type="PRINTS" id="PR00634">
    <property type="entry name" value="BETALLERGEN"/>
</dbReference>
<dbReference type="Gene3D" id="3.30.530.20">
    <property type="match status" value="1"/>
</dbReference>
<dbReference type="GO" id="GO:0006952">
    <property type="term" value="P:defense response"/>
    <property type="evidence" value="ECO:0007669"/>
    <property type="project" value="InterPro"/>
</dbReference>
<dbReference type="FunFam" id="3.30.530.20:FF:000030">
    <property type="entry name" value="Pathogenesis-related protein 10"/>
    <property type="match status" value="1"/>
</dbReference>
<dbReference type="AlphaFoldDB" id="A0AAQ3UK74"/>
<dbReference type="PANTHER" id="PTHR31213:SF168">
    <property type="entry name" value="OS12G0555100 PROTEIN"/>
    <property type="match status" value="1"/>
</dbReference>
<proteinExistence type="inferred from homology"/>
<dbReference type="SMART" id="SM01037">
    <property type="entry name" value="Bet_v_1"/>
    <property type="match status" value="1"/>
</dbReference>
<dbReference type="Proteomes" id="UP001341281">
    <property type="component" value="Chromosome 08"/>
</dbReference>
<dbReference type="InterPro" id="IPR050279">
    <property type="entry name" value="Plant_def-hormone_signal"/>
</dbReference>
<gene>
    <name evidence="4" type="ORF">U9M48_036966</name>
</gene>
<dbReference type="GO" id="GO:0009738">
    <property type="term" value="P:abscisic acid-activated signaling pathway"/>
    <property type="evidence" value="ECO:0007669"/>
    <property type="project" value="InterPro"/>
</dbReference>
<dbReference type="GO" id="GO:0005737">
    <property type="term" value="C:cytoplasm"/>
    <property type="evidence" value="ECO:0007669"/>
    <property type="project" value="TreeGrafter"/>
</dbReference>
<dbReference type="GO" id="GO:0004864">
    <property type="term" value="F:protein phosphatase inhibitor activity"/>
    <property type="evidence" value="ECO:0007669"/>
    <property type="project" value="InterPro"/>
</dbReference>
<dbReference type="InterPro" id="IPR000916">
    <property type="entry name" value="Bet_v_I/MLP"/>
</dbReference>
<dbReference type="PANTHER" id="PTHR31213">
    <property type="entry name" value="OS08G0374000 PROTEIN-RELATED"/>
    <property type="match status" value="1"/>
</dbReference>
<evidence type="ECO:0000256" key="1">
    <source>
        <dbReference type="ARBA" id="ARBA00004123"/>
    </source>
</evidence>
<dbReference type="GO" id="GO:0010427">
    <property type="term" value="F:abscisic acid binding"/>
    <property type="evidence" value="ECO:0007669"/>
    <property type="project" value="InterPro"/>
</dbReference>
<protein>
    <recommendedName>
        <fullName evidence="3">Bet v I/Major latex protein domain-containing protein</fullName>
    </recommendedName>
</protein>
<reference evidence="4 5" key="1">
    <citation type="submission" date="2024-02" db="EMBL/GenBank/DDBJ databases">
        <title>High-quality chromosome-scale genome assembly of Pensacola bahiagrass (Paspalum notatum Flugge var. saurae).</title>
        <authorList>
            <person name="Vega J.M."/>
            <person name="Podio M."/>
            <person name="Orjuela J."/>
            <person name="Siena L.A."/>
            <person name="Pessino S.C."/>
            <person name="Combes M.C."/>
            <person name="Mariac C."/>
            <person name="Albertini E."/>
            <person name="Pupilli F."/>
            <person name="Ortiz J.P.A."/>
            <person name="Leblanc O."/>
        </authorList>
    </citation>
    <scope>NUCLEOTIDE SEQUENCE [LARGE SCALE GENOMIC DNA]</scope>
    <source>
        <strain evidence="4">R1</strain>
        <tissue evidence="4">Leaf</tissue>
    </source>
</reference>
<dbReference type="Pfam" id="PF00407">
    <property type="entry name" value="Bet_v_1"/>
    <property type="match status" value="1"/>
</dbReference>
<feature type="domain" description="Bet v I/Major latex protein" evidence="3">
    <location>
        <begin position="5"/>
        <end position="155"/>
    </location>
</feature>
<dbReference type="GO" id="GO:0005634">
    <property type="term" value="C:nucleus"/>
    <property type="evidence" value="ECO:0007669"/>
    <property type="project" value="UniProtKB-SubCell"/>
</dbReference>
<keyword evidence="5" id="KW-1185">Reference proteome</keyword>
<dbReference type="EMBL" id="CP144752">
    <property type="protein sequence ID" value="WVZ90684.1"/>
    <property type="molecule type" value="Genomic_DNA"/>
</dbReference>
<evidence type="ECO:0000313" key="5">
    <source>
        <dbReference type="Proteomes" id="UP001341281"/>
    </source>
</evidence>
<comment type="similarity">
    <text evidence="2">Belongs to the BetVI family.</text>
</comment>
<name>A0AAQ3UK74_PASNO</name>
<dbReference type="InterPro" id="IPR024949">
    <property type="entry name" value="Bet_v_I_allergen"/>
</dbReference>
<comment type="subcellular location">
    <subcellularLocation>
        <location evidence="1">Nucleus</location>
    </subcellularLocation>
</comment>
<dbReference type="CDD" id="cd07816">
    <property type="entry name" value="Bet_v1-like"/>
    <property type="match status" value="1"/>
</dbReference>
<organism evidence="4 5">
    <name type="scientific">Paspalum notatum var. saurae</name>
    <dbReference type="NCBI Taxonomy" id="547442"/>
    <lineage>
        <taxon>Eukaryota</taxon>
        <taxon>Viridiplantae</taxon>
        <taxon>Streptophyta</taxon>
        <taxon>Embryophyta</taxon>
        <taxon>Tracheophyta</taxon>
        <taxon>Spermatophyta</taxon>
        <taxon>Magnoliopsida</taxon>
        <taxon>Liliopsida</taxon>
        <taxon>Poales</taxon>
        <taxon>Poaceae</taxon>
        <taxon>PACMAD clade</taxon>
        <taxon>Panicoideae</taxon>
        <taxon>Andropogonodae</taxon>
        <taxon>Paspaleae</taxon>
        <taxon>Paspalinae</taxon>
        <taxon>Paspalum</taxon>
    </lineage>
</organism>
<dbReference type="GO" id="GO:0038023">
    <property type="term" value="F:signaling receptor activity"/>
    <property type="evidence" value="ECO:0007669"/>
    <property type="project" value="InterPro"/>
</dbReference>
<sequence length="160" mass="16657">MVASSITEEYAVAVSADRLWKAALAGDTSALPKACAGFIDAVEVEGDGGPGSVSTLKLNPAVGVATFKTRVLVRDAAARLLRSEVLEGGKVSAQLKSQVTEVKLEPAGEGACVARVTVDYEPLDGAAPLPPEDQAKLTQGYLGLIKRVEAYLVANRDEFA</sequence>